<proteinExistence type="predicted"/>
<protein>
    <recommendedName>
        <fullName evidence="3">Reverse transcriptase domain-containing protein</fullName>
    </recommendedName>
</protein>
<organism evidence="1 2">
    <name type="scientific">Goodea atripinnis</name>
    <dbReference type="NCBI Taxonomy" id="208336"/>
    <lineage>
        <taxon>Eukaryota</taxon>
        <taxon>Metazoa</taxon>
        <taxon>Chordata</taxon>
        <taxon>Craniata</taxon>
        <taxon>Vertebrata</taxon>
        <taxon>Euteleostomi</taxon>
        <taxon>Actinopterygii</taxon>
        <taxon>Neopterygii</taxon>
        <taxon>Teleostei</taxon>
        <taxon>Neoteleostei</taxon>
        <taxon>Acanthomorphata</taxon>
        <taxon>Ovalentaria</taxon>
        <taxon>Atherinomorphae</taxon>
        <taxon>Cyprinodontiformes</taxon>
        <taxon>Goodeidae</taxon>
        <taxon>Goodea</taxon>
    </lineage>
</organism>
<dbReference type="Proteomes" id="UP001476798">
    <property type="component" value="Unassembled WGS sequence"/>
</dbReference>
<evidence type="ECO:0008006" key="3">
    <source>
        <dbReference type="Google" id="ProtNLM"/>
    </source>
</evidence>
<accession>A0ABV0PYC9</accession>
<comment type="caution">
    <text evidence="1">The sequence shown here is derived from an EMBL/GenBank/DDBJ whole genome shotgun (WGS) entry which is preliminary data.</text>
</comment>
<evidence type="ECO:0000313" key="2">
    <source>
        <dbReference type="Proteomes" id="UP001476798"/>
    </source>
</evidence>
<name>A0ABV0PYC9_9TELE</name>
<gene>
    <name evidence="1" type="ORF">GOODEAATRI_015954</name>
</gene>
<reference evidence="1 2" key="1">
    <citation type="submission" date="2021-06" db="EMBL/GenBank/DDBJ databases">
        <authorList>
            <person name="Palmer J.M."/>
        </authorList>
    </citation>
    <scope>NUCLEOTIDE SEQUENCE [LARGE SCALE GENOMIC DNA]</scope>
    <source>
        <strain evidence="1 2">GA_2019</strain>
        <tissue evidence="1">Muscle</tissue>
    </source>
</reference>
<sequence length="121" mass="13391">MTHIRETIVVTVDPHRYIAPMMTAISSVVHTALTYLESSKSCIHLLFLDFSSAFNTITHRPSAEALFSWTESHTGELGPGLPDQQTSDCQDPQHCFLLFHPQHWLAPGLGVEPPPVQSADV</sequence>
<keyword evidence="2" id="KW-1185">Reference proteome</keyword>
<dbReference type="EMBL" id="JAHRIO010091167">
    <property type="protein sequence ID" value="MEQ2188520.1"/>
    <property type="molecule type" value="Genomic_DNA"/>
</dbReference>
<evidence type="ECO:0000313" key="1">
    <source>
        <dbReference type="EMBL" id="MEQ2188520.1"/>
    </source>
</evidence>